<evidence type="ECO:0000256" key="4">
    <source>
        <dbReference type="ARBA" id="ARBA00022519"/>
    </source>
</evidence>
<sequence>MLSVIRKLADGLIALSAAIGALGLIVEVIILLADVIGRAFGAPIYGSQDMITMTMVIVVFGAMALCDREGGHISVDLFERSYPALLNRLIDIFSAVLGAVIFVGIAYAVNESAKLSVMLNLSTNLLRLPKAWFQNGLSIFALLTAAGMALRAIELTLSGRDIRKGDTAKGDTA</sequence>
<proteinExistence type="inferred from homology"/>
<dbReference type="GO" id="GO:0015740">
    <property type="term" value="P:C4-dicarboxylate transport"/>
    <property type="evidence" value="ECO:0007669"/>
    <property type="project" value="TreeGrafter"/>
</dbReference>
<comment type="subunit">
    <text evidence="9">The complex comprises the extracytoplasmic solute receptor protein and the two transmembrane proteins.</text>
</comment>
<keyword evidence="7 9" id="KW-0472">Membrane</keyword>
<evidence type="ECO:0000256" key="2">
    <source>
        <dbReference type="ARBA" id="ARBA00022448"/>
    </source>
</evidence>
<dbReference type="EMBL" id="JABAEK010000005">
    <property type="protein sequence ID" value="NLQ17307.1"/>
    <property type="molecule type" value="Genomic_DNA"/>
</dbReference>
<feature type="transmembrane region" description="Helical" evidence="9">
    <location>
        <begin position="45"/>
        <end position="65"/>
    </location>
</feature>
<keyword evidence="12" id="KW-1185">Reference proteome</keyword>
<keyword evidence="5 9" id="KW-0812">Transmembrane</keyword>
<dbReference type="Pfam" id="PF04290">
    <property type="entry name" value="DctQ"/>
    <property type="match status" value="1"/>
</dbReference>
<keyword evidence="2 9" id="KW-0813">Transport</keyword>
<name>A0A847R823_9GAMM</name>
<dbReference type="PANTHER" id="PTHR35011">
    <property type="entry name" value="2,3-DIKETO-L-GULONATE TRAP TRANSPORTER SMALL PERMEASE PROTEIN YIAM"/>
    <property type="match status" value="1"/>
</dbReference>
<evidence type="ECO:0000259" key="10">
    <source>
        <dbReference type="Pfam" id="PF04290"/>
    </source>
</evidence>
<evidence type="ECO:0000313" key="12">
    <source>
        <dbReference type="Proteomes" id="UP000586067"/>
    </source>
</evidence>
<evidence type="ECO:0000256" key="3">
    <source>
        <dbReference type="ARBA" id="ARBA00022475"/>
    </source>
</evidence>
<dbReference type="RefSeq" id="WP_168824045.1">
    <property type="nucleotide sequence ID" value="NZ_CP073013.1"/>
</dbReference>
<dbReference type="Proteomes" id="UP000586067">
    <property type="component" value="Unassembled WGS sequence"/>
</dbReference>
<evidence type="ECO:0000256" key="8">
    <source>
        <dbReference type="ARBA" id="ARBA00038436"/>
    </source>
</evidence>
<dbReference type="InterPro" id="IPR055348">
    <property type="entry name" value="DctQ"/>
</dbReference>
<dbReference type="InterPro" id="IPR007387">
    <property type="entry name" value="TRAP_DctQ"/>
</dbReference>
<evidence type="ECO:0000256" key="7">
    <source>
        <dbReference type="ARBA" id="ARBA00023136"/>
    </source>
</evidence>
<comment type="function">
    <text evidence="9">Part of the tripartite ATP-independent periplasmic (TRAP) transport system.</text>
</comment>
<dbReference type="GO" id="GO:0005886">
    <property type="term" value="C:plasma membrane"/>
    <property type="evidence" value="ECO:0007669"/>
    <property type="project" value="UniProtKB-SubCell"/>
</dbReference>
<evidence type="ECO:0000256" key="6">
    <source>
        <dbReference type="ARBA" id="ARBA00022989"/>
    </source>
</evidence>
<feature type="domain" description="Tripartite ATP-independent periplasmic transporters DctQ component" evidence="10">
    <location>
        <begin position="28"/>
        <end position="154"/>
    </location>
</feature>
<reference evidence="11 12" key="1">
    <citation type="submission" date="2020-04" db="EMBL/GenBank/DDBJ databases">
        <title>Marinomonas sp. M1K-6 isolated from the deep seawater of the Mariana Trench.</title>
        <authorList>
            <person name="Li Y."/>
        </authorList>
    </citation>
    <scope>NUCLEOTIDE SEQUENCE [LARGE SCALE GENOMIC DNA]</scope>
    <source>
        <strain evidence="11 12">M1K-6</strain>
    </source>
</reference>
<accession>A0A847R823</accession>
<protein>
    <recommendedName>
        <fullName evidence="9">TRAP transporter small permease protein</fullName>
    </recommendedName>
</protein>
<keyword evidence="3" id="KW-1003">Cell membrane</keyword>
<evidence type="ECO:0000313" key="11">
    <source>
        <dbReference type="EMBL" id="NLQ17307.1"/>
    </source>
</evidence>
<gene>
    <name evidence="11" type="ORF">HGG82_06665</name>
</gene>
<evidence type="ECO:0000256" key="9">
    <source>
        <dbReference type="RuleBase" id="RU369079"/>
    </source>
</evidence>
<comment type="caution">
    <text evidence="11">The sequence shown here is derived from an EMBL/GenBank/DDBJ whole genome shotgun (WGS) entry which is preliminary data.</text>
</comment>
<dbReference type="PANTHER" id="PTHR35011:SF2">
    <property type="entry name" value="2,3-DIKETO-L-GULONATE TRAP TRANSPORTER SMALL PERMEASE PROTEIN YIAM"/>
    <property type="match status" value="1"/>
</dbReference>
<keyword evidence="4 9" id="KW-0997">Cell inner membrane</keyword>
<comment type="similarity">
    <text evidence="8 9">Belongs to the TRAP transporter small permease family.</text>
</comment>
<feature type="transmembrane region" description="Helical" evidence="9">
    <location>
        <begin position="85"/>
        <end position="109"/>
    </location>
</feature>
<keyword evidence="6 9" id="KW-1133">Transmembrane helix</keyword>
<feature type="transmembrane region" description="Helical" evidence="9">
    <location>
        <begin position="132"/>
        <end position="153"/>
    </location>
</feature>
<comment type="subcellular location">
    <subcellularLocation>
        <location evidence="1 9">Cell inner membrane</location>
        <topology evidence="1 9">Multi-pass membrane protein</topology>
    </subcellularLocation>
</comment>
<dbReference type="AlphaFoldDB" id="A0A847R823"/>
<evidence type="ECO:0000256" key="1">
    <source>
        <dbReference type="ARBA" id="ARBA00004429"/>
    </source>
</evidence>
<feature type="transmembrane region" description="Helical" evidence="9">
    <location>
        <begin position="12"/>
        <end position="33"/>
    </location>
</feature>
<organism evidence="11 12">
    <name type="scientific">Marinomonas profundi</name>
    <dbReference type="NCBI Taxonomy" id="2726122"/>
    <lineage>
        <taxon>Bacteria</taxon>
        <taxon>Pseudomonadati</taxon>
        <taxon>Pseudomonadota</taxon>
        <taxon>Gammaproteobacteria</taxon>
        <taxon>Oceanospirillales</taxon>
        <taxon>Oceanospirillaceae</taxon>
        <taxon>Marinomonas</taxon>
    </lineage>
</organism>
<dbReference type="GO" id="GO:0022857">
    <property type="term" value="F:transmembrane transporter activity"/>
    <property type="evidence" value="ECO:0007669"/>
    <property type="project" value="UniProtKB-UniRule"/>
</dbReference>
<evidence type="ECO:0000256" key="5">
    <source>
        <dbReference type="ARBA" id="ARBA00022692"/>
    </source>
</evidence>